<dbReference type="InterPro" id="IPR046796">
    <property type="entry name" value="Transposase_32_dom"/>
</dbReference>
<feature type="region of interest" description="Disordered" evidence="1">
    <location>
        <begin position="438"/>
        <end position="457"/>
    </location>
</feature>
<feature type="compositionally biased region" description="Low complexity" evidence="1">
    <location>
        <begin position="284"/>
        <end position="297"/>
    </location>
</feature>
<dbReference type="EMBL" id="JBBPBM010000019">
    <property type="protein sequence ID" value="KAK8554297.1"/>
    <property type="molecule type" value="Genomic_DNA"/>
</dbReference>
<feature type="region of interest" description="Disordered" evidence="1">
    <location>
        <begin position="271"/>
        <end position="347"/>
    </location>
</feature>
<reference evidence="3 4" key="1">
    <citation type="journal article" date="2024" name="G3 (Bethesda)">
        <title>Genome assembly of Hibiscus sabdariffa L. provides insights into metabolisms of medicinal natural products.</title>
        <authorList>
            <person name="Kim T."/>
        </authorList>
    </citation>
    <scope>NUCLEOTIDE SEQUENCE [LARGE SCALE GENOMIC DNA]</scope>
    <source>
        <strain evidence="3">TK-2024</strain>
        <tissue evidence="3">Old leaves</tissue>
    </source>
</reference>
<feature type="compositionally biased region" description="Polar residues" evidence="1">
    <location>
        <begin position="79"/>
        <end position="92"/>
    </location>
</feature>
<feature type="region of interest" description="Disordered" evidence="1">
    <location>
        <begin position="469"/>
        <end position="553"/>
    </location>
</feature>
<feature type="domain" description="Putative plant transposon protein" evidence="2">
    <location>
        <begin position="119"/>
        <end position="229"/>
    </location>
</feature>
<organism evidence="3 4">
    <name type="scientific">Hibiscus sabdariffa</name>
    <name type="common">roselle</name>
    <dbReference type="NCBI Taxonomy" id="183260"/>
    <lineage>
        <taxon>Eukaryota</taxon>
        <taxon>Viridiplantae</taxon>
        <taxon>Streptophyta</taxon>
        <taxon>Embryophyta</taxon>
        <taxon>Tracheophyta</taxon>
        <taxon>Spermatophyta</taxon>
        <taxon>Magnoliopsida</taxon>
        <taxon>eudicotyledons</taxon>
        <taxon>Gunneridae</taxon>
        <taxon>Pentapetalae</taxon>
        <taxon>rosids</taxon>
        <taxon>malvids</taxon>
        <taxon>Malvales</taxon>
        <taxon>Malvaceae</taxon>
        <taxon>Malvoideae</taxon>
        <taxon>Hibiscus</taxon>
    </lineage>
</organism>
<name>A0ABR2EA07_9ROSI</name>
<feature type="compositionally biased region" description="Pro residues" evidence="1">
    <location>
        <begin position="335"/>
        <end position="344"/>
    </location>
</feature>
<accession>A0ABR2EA07</accession>
<feature type="compositionally biased region" description="Polar residues" evidence="1">
    <location>
        <begin position="538"/>
        <end position="553"/>
    </location>
</feature>
<feature type="region of interest" description="Disordered" evidence="1">
    <location>
        <begin position="73"/>
        <end position="93"/>
    </location>
</feature>
<feature type="region of interest" description="Disordered" evidence="1">
    <location>
        <begin position="404"/>
        <end position="429"/>
    </location>
</feature>
<evidence type="ECO:0000313" key="4">
    <source>
        <dbReference type="Proteomes" id="UP001472677"/>
    </source>
</evidence>
<proteinExistence type="predicted"/>
<dbReference type="Proteomes" id="UP001472677">
    <property type="component" value="Unassembled WGS sequence"/>
</dbReference>
<evidence type="ECO:0000313" key="3">
    <source>
        <dbReference type="EMBL" id="KAK8554297.1"/>
    </source>
</evidence>
<dbReference type="Pfam" id="PF20167">
    <property type="entry name" value="Transposase_32"/>
    <property type="match status" value="1"/>
</dbReference>
<keyword evidence="4" id="KW-1185">Reference proteome</keyword>
<feature type="compositionally biased region" description="Polar residues" evidence="1">
    <location>
        <begin position="495"/>
        <end position="508"/>
    </location>
</feature>
<sequence length="553" mass="59869">MVKSVTFKILSDSPSVLHPFDVPWPSATSPCQGGPNRTLASPFRHRLSLCRSNEGGFQFCATVAFGTVFGQGTRDSTDRSSAQPGSSRSVQPRQPIVTRAALIRLVNPYGPEVIPRAGDDNVTVCGRRVAANAATINSILGLPDDDPSFYAMLNAFEEEDFEQVKDFLCEEGTAWNTTGRNPHSVSRPNLRPEAKLWNTFVKRNIMPTSHNQTVDRTRLLLIHIIITGYRKSSCPNQPERQVPGRTRAVYMRKMNIANAIPLNVAMPTPPSSPIHMPAADTTEAGPSVPSTASPAPAEVGPSPVSSHITSPVPTPAAMPTSRESTLDSPLGSTPDSPPPSPPPAQSEEAVPLHILQLRNQLQRIETRQLQMQAETKVFQQNLINFLCYQFPAAATYFNAQPEATPASQHSTATQPMPSANPSAKAGNTEELHFSSDNENDVFDWQSPRDHLQPVGPTLSKPAVAVPILSPAPTPANSAIADRPIPDSPARRKSKTTAGRTITRSNPSSPDEEQAAHQPAQKRRRRHITTSDSDDENNTEVPTTSANPSLSSTF</sequence>
<protein>
    <recommendedName>
        <fullName evidence="2">Putative plant transposon protein domain-containing protein</fullName>
    </recommendedName>
</protein>
<comment type="caution">
    <text evidence="3">The sequence shown here is derived from an EMBL/GenBank/DDBJ whole genome shotgun (WGS) entry which is preliminary data.</text>
</comment>
<evidence type="ECO:0000256" key="1">
    <source>
        <dbReference type="SAM" id="MobiDB-lite"/>
    </source>
</evidence>
<gene>
    <name evidence="3" type="ORF">V6N12_031262</name>
</gene>
<evidence type="ECO:0000259" key="2">
    <source>
        <dbReference type="Pfam" id="PF20167"/>
    </source>
</evidence>
<feature type="compositionally biased region" description="Polar residues" evidence="1">
    <location>
        <begin position="405"/>
        <end position="421"/>
    </location>
</feature>